<protein>
    <submittedName>
        <fullName evidence="1">Uncharacterized protein</fullName>
    </submittedName>
</protein>
<reference evidence="1" key="1">
    <citation type="submission" date="2018-05" db="EMBL/GenBank/DDBJ databases">
        <authorList>
            <person name="Lanie J.A."/>
            <person name="Ng W.-L."/>
            <person name="Kazmierczak K.M."/>
            <person name="Andrzejewski T.M."/>
            <person name="Davidsen T.M."/>
            <person name="Wayne K.J."/>
            <person name="Tettelin H."/>
            <person name="Glass J.I."/>
            <person name="Rusch D."/>
            <person name="Podicherti R."/>
            <person name="Tsui H.-C.T."/>
            <person name="Winkler M.E."/>
        </authorList>
    </citation>
    <scope>NUCLEOTIDE SEQUENCE</scope>
</reference>
<dbReference type="AlphaFoldDB" id="A0A382YW48"/>
<sequence length="158" mass="18875">MKKKKTNNFNFRKKNNPEKKYVDDIKRPWWKYNKEKKIGWCELTEKSLRHVLYAFLGDDCNIKGGKKGEGKKLEGSGYIIKPDYTVTLKDSNKSFTALDKQKDKEVPIEGIIFEYDGDKHYYSMFKIESDNIKMKELARLRYRRIRIPLYYQLTIDIA</sequence>
<proteinExistence type="predicted"/>
<name>A0A382YW48_9ZZZZ</name>
<accession>A0A382YW48</accession>
<gene>
    <name evidence="1" type="ORF">METZ01_LOCUS440023</name>
</gene>
<organism evidence="1">
    <name type="scientific">marine metagenome</name>
    <dbReference type="NCBI Taxonomy" id="408172"/>
    <lineage>
        <taxon>unclassified sequences</taxon>
        <taxon>metagenomes</taxon>
        <taxon>ecological metagenomes</taxon>
    </lineage>
</organism>
<dbReference type="EMBL" id="UINC01178810">
    <property type="protein sequence ID" value="SVD87169.1"/>
    <property type="molecule type" value="Genomic_DNA"/>
</dbReference>
<feature type="non-terminal residue" evidence="1">
    <location>
        <position position="158"/>
    </location>
</feature>
<evidence type="ECO:0000313" key="1">
    <source>
        <dbReference type="EMBL" id="SVD87169.1"/>
    </source>
</evidence>